<evidence type="ECO:0000259" key="2">
    <source>
        <dbReference type="PROSITE" id="PS51648"/>
    </source>
</evidence>
<dbReference type="OrthoDB" id="7062382at2"/>
<gene>
    <name evidence="3" type="ORF">SAMN02927930_01130</name>
</gene>
<accession>A0A1G6C8N3</accession>
<proteinExistence type="inferred from homology"/>
<protein>
    <recommendedName>
        <fullName evidence="1">YcgL domain-containing protein SAMN02927930_01130</fullName>
    </recommendedName>
</protein>
<organism evidence="3 4">
    <name type="scientific">Pseudidiomarina indica</name>
    <dbReference type="NCBI Taxonomy" id="1159017"/>
    <lineage>
        <taxon>Bacteria</taxon>
        <taxon>Pseudomonadati</taxon>
        <taxon>Pseudomonadota</taxon>
        <taxon>Gammaproteobacteria</taxon>
        <taxon>Alteromonadales</taxon>
        <taxon>Idiomarinaceae</taxon>
        <taxon>Pseudidiomarina</taxon>
    </lineage>
</organism>
<dbReference type="AlphaFoldDB" id="A0A1G6C8N3"/>
<dbReference type="EMBL" id="FMXN01000005">
    <property type="protein sequence ID" value="SDB29211.1"/>
    <property type="molecule type" value="Genomic_DNA"/>
</dbReference>
<dbReference type="STRING" id="1159017.SAMN02927930_01130"/>
<dbReference type="Proteomes" id="UP000199626">
    <property type="component" value="Unassembled WGS sequence"/>
</dbReference>
<keyword evidence="4" id="KW-1185">Reference proteome</keyword>
<evidence type="ECO:0000313" key="4">
    <source>
        <dbReference type="Proteomes" id="UP000199626"/>
    </source>
</evidence>
<evidence type="ECO:0000256" key="1">
    <source>
        <dbReference type="HAMAP-Rule" id="MF_01866"/>
    </source>
</evidence>
<evidence type="ECO:0000313" key="3">
    <source>
        <dbReference type="EMBL" id="SDB29211.1"/>
    </source>
</evidence>
<feature type="domain" description="YcgL" evidence="2">
    <location>
        <begin position="1"/>
        <end position="85"/>
    </location>
</feature>
<dbReference type="InterPro" id="IPR038068">
    <property type="entry name" value="YcgL-like_sf"/>
</dbReference>
<dbReference type="SUPFAM" id="SSF160191">
    <property type="entry name" value="YcgL-like"/>
    <property type="match status" value="1"/>
</dbReference>
<dbReference type="InterPro" id="IPR027354">
    <property type="entry name" value="YcgL_dom"/>
</dbReference>
<dbReference type="PROSITE" id="PS51648">
    <property type="entry name" value="YCGL"/>
    <property type="match status" value="1"/>
</dbReference>
<dbReference type="PANTHER" id="PTHR38109">
    <property type="entry name" value="PROTEIN YCGL"/>
    <property type="match status" value="1"/>
</dbReference>
<reference evidence="4" key="1">
    <citation type="submission" date="2016-10" db="EMBL/GenBank/DDBJ databases">
        <authorList>
            <person name="Varghese N."/>
            <person name="Submissions S."/>
        </authorList>
    </citation>
    <scope>NUCLEOTIDE SEQUENCE [LARGE SCALE GENOMIC DNA]</scope>
    <source>
        <strain evidence="4">CGMCC 1.10824</strain>
    </source>
</reference>
<dbReference type="HAMAP" id="MF_01866">
    <property type="entry name" value="UPF0745"/>
    <property type="match status" value="1"/>
</dbReference>
<dbReference type="PANTHER" id="PTHR38109:SF1">
    <property type="entry name" value="PROTEIN YCGL"/>
    <property type="match status" value="1"/>
</dbReference>
<dbReference type="Pfam" id="PF05166">
    <property type="entry name" value="YcgL"/>
    <property type="match status" value="1"/>
</dbReference>
<sequence length="96" mass="11179">MLCAIYRSPRRADTYLYLSHPADFTRVPEPLRDVFGTPVHVMTIALTAERRLARLSVTELTPRLEQDGYYLQMPLHQENLLDLHKKLQQESKSCHS</sequence>
<dbReference type="Gene3D" id="3.10.510.20">
    <property type="entry name" value="YcgL domain"/>
    <property type="match status" value="1"/>
</dbReference>
<dbReference type="RefSeq" id="WP_092592627.1">
    <property type="nucleotide sequence ID" value="NZ_FMXN01000005.1"/>
</dbReference>
<name>A0A1G6C8N3_9GAMM</name>